<dbReference type="EMBL" id="VIIS01000303">
    <property type="protein sequence ID" value="KAF0310546.1"/>
    <property type="molecule type" value="Genomic_DNA"/>
</dbReference>
<evidence type="ECO:0000313" key="6">
    <source>
        <dbReference type="EMBL" id="KAF0310546.1"/>
    </source>
</evidence>
<evidence type="ECO:0000313" key="7">
    <source>
        <dbReference type="Proteomes" id="UP000440578"/>
    </source>
</evidence>
<evidence type="ECO:0000256" key="2">
    <source>
        <dbReference type="ARBA" id="ARBA00022692"/>
    </source>
</evidence>
<reference evidence="6 7" key="1">
    <citation type="submission" date="2019-07" db="EMBL/GenBank/DDBJ databases">
        <title>Draft genome assembly of a fouling barnacle, Amphibalanus amphitrite (Darwin, 1854): The first reference genome for Thecostraca.</title>
        <authorList>
            <person name="Kim W."/>
        </authorList>
    </citation>
    <scope>NUCLEOTIDE SEQUENCE [LARGE SCALE GENOMIC DNA]</scope>
    <source>
        <strain evidence="6">SNU_AA5</strain>
        <tissue evidence="6">Soma without cirri and trophi</tissue>
    </source>
</reference>
<keyword evidence="4" id="KW-0472">Membrane</keyword>
<comment type="subcellular location">
    <subcellularLocation>
        <location evidence="1">Membrane</location>
    </subcellularLocation>
</comment>
<feature type="compositionally biased region" description="Low complexity" evidence="5">
    <location>
        <begin position="50"/>
        <end position="65"/>
    </location>
</feature>
<feature type="region of interest" description="Disordered" evidence="5">
    <location>
        <begin position="79"/>
        <end position="137"/>
    </location>
</feature>
<dbReference type="SUPFAM" id="SSF81321">
    <property type="entry name" value="Family A G protein-coupled receptor-like"/>
    <property type="match status" value="1"/>
</dbReference>
<proteinExistence type="predicted"/>
<dbReference type="Gene3D" id="1.20.1070.10">
    <property type="entry name" value="Rhodopsin 7-helix transmembrane proteins"/>
    <property type="match status" value="1"/>
</dbReference>
<dbReference type="InterPro" id="IPR000276">
    <property type="entry name" value="GPCR_Rhodpsn"/>
</dbReference>
<dbReference type="Pfam" id="PF00001">
    <property type="entry name" value="7tm_1"/>
    <property type="match status" value="1"/>
</dbReference>
<protein>
    <recommendedName>
        <fullName evidence="8">G-protein coupled receptors family 1 profile domain-containing protein</fullName>
    </recommendedName>
</protein>
<name>A0A6A4WSR2_AMPAM</name>
<dbReference type="GO" id="GO:0016020">
    <property type="term" value="C:membrane"/>
    <property type="evidence" value="ECO:0007669"/>
    <property type="project" value="UniProtKB-SubCell"/>
</dbReference>
<sequence>MGIGGDIGSILIKRLTILLAAAVLVTASAAPIAELNLNYLPPTKPFQPPDLSYLPPLESSYLPPSQRSKNVEENLVDTGAHEEGDDASSEEEVTEESGSEDPVEEEEAPVEAEEVEEAAVEGSGSEEEPAGDDAPVSEFIPFPVEEAGTEEDSADGSSVEDGTVKVDQAHSVDGSYHVREDGEGYRTTDASRCCRAPLEVKRLRFSTATVFILNLAVADLLYCLVNLPLYYSQYTSPEVWINSTAGCQAAGLLRYTNAAADWMSLAGIAFNSAGSTTSQIISVSISGV</sequence>
<accession>A0A6A4WSR2</accession>
<gene>
    <name evidence="6" type="ORF">FJT64_001980</name>
</gene>
<organism evidence="6 7">
    <name type="scientific">Amphibalanus amphitrite</name>
    <name type="common">Striped barnacle</name>
    <name type="synonym">Balanus amphitrite</name>
    <dbReference type="NCBI Taxonomy" id="1232801"/>
    <lineage>
        <taxon>Eukaryota</taxon>
        <taxon>Metazoa</taxon>
        <taxon>Ecdysozoa</taxon>
        <taxon>Arthropoda</taxon>
        <taxon>Crustacea</taxon>
        <taxon>Multicrustacea</taxon>
        <taxon>Cirripedia</taxon>
        <taxon>Thoracica</taxon>
        <taxon>Thoracicalcarea</taxon>
        <taxon>Balanomorpha</taxon>
        <taxon>Balanoidea</taxon>
        <taxon>Balanidae</taxon>
        <taxon>Amphibalaninae</taxon>
        <taxon>Amphibalanus</taxon>
    </lineage>
</organism>
<evidence type="ECO:0000256" key="1">
    <source>
        <dbReference type="ARBA" id="ARBA00004370"/>
    </source>
</evidence>
<evidence type="ECO:0000256" key="5">
    <source>
        <dbReference type="SAM" id="MobiDB-lite"/>
    </source>
</evidence>
<dbReference type="AlphaFoldDB" id="A0A6A4WSR2"/>
<dbReference type="Proteomes" id="UP000440578">
    <property type="component" value="Unassembled WGS sequence"/>
</dbReference>
<dbReference type="OrthoDB" id="9881476at2759"/>
<keyword evidence="2" id="KW-0812">Transmembrane</keyword>
<evidence type="ECO:0008006" key="8">
    <source>
        <dbReference type="Google" id="ProtNLM"/>
    </source>
</evidence>
<comment type="caution">
    <text evidence="6">The sequence shown here is derived from an EMBL/GenBank/DDBJ whole genome shotgun (WGS) entry which is preliminary data.</text>
</comment>
<keyword evidence="7" id="KW-1185">Reference proteome</keyword>
<keyword evidence="3" id="KW-1133">Transmembrane helix</keyword>
<dbReference type="GO" id="GO:0004930">
    <property type="term" value="F:G protein-coupled receptor activity"/>
    <property type="evidence" value="ECO:0007669"/>
    <property type="project" value="InterPro"/>
</dbReference>
<evidence type="ECO:0000256" key="4">
    <source>
        <dbReference type="ARBA" id="ARBA00023136"/>
    </source>
</evidence>
<evidence type="ECO:0000256" key="3">
    <source>
        <dbReference type="ARBA" id="ARBA00022989"/>
    </source>
</evidence>
<feature type="compositionally biased region" description="Acidic residues" evidence="5">
    <location>
        <begin position="83"/>
        <end position="131"/>
    </location>
</feature>
<feature type="region of interest" description="Disordered" evidence="5">
    <location>
        <begin position="50"/>
        <end position="69"/>
    </location>
</feature>